<protein>
    <submittedName>
        <fullName evidence="2">Uncharacterized protein</fullName>
    </submittedName>
</protein>
<feature type="compositionally biased region" description="Low complexity" evidence="1">
    <location>
        <begin position="59"/>
        <end position="70"/>
    </location>
</feature>
<feature type="compositionally biased region" description="Basic residues" evidence="1">
    <location>
        <begin position="193"/>
        <end position="202"/>
    </location>
</feature>
<feature type="region of interest" description="Disordered" evidence="1">
    <location>
        <begin position="1"/>
        <end position="75"/>
    </location>
</feature>
<dbReference type="Proteomes" id="UP000295781">
    <property type="component" value="Chromosome"/>
</dbReference>
<feature type="region of interest" description="Disordered" evidence="1">
    <location>
        <begin position="225"/>
        <end position="253"/>
    </location>
</feature>
<evidence type="ECO:0000256" key="1">
    <source>
        <dbReference type="SAM" id="MobiDB-lite"/>
    </source>
</evidence>
<feature type="compositionally biased region" description="Polar residues" evidence="1">
    <location>
        <begin position="182"/>
        <end position="192"/>
    </location>
</feature>
<accession>A0A4P2PUG2</accession>
<sequence>MCTIGAHDSTNQDNAIRDTGSARRGNTILLGASRGPARGGASAGPPAPRRGHAACSRLSASPTARPRATAGARQTCRRVGRRMTSCRLDGWRDSYPAAMPPMSGAPPDAARCRPRAALTDPLSAFAARRPVPLLLHDLPWADESSRGVLEHLDAMDGPARRLWAAAPTTRSGAACPWRRRASGTSPRGTSRATPRKRARQIARAHALPATPALPSWRGRAVRLRDRPGRAGGDADAQAATRTRRARRNVRRRDQGLRFAISGAASRQALNRSARASVG</sequence>
<reference evidence="2 3" key="1">
    <citation type="submission" date="2015-09" db="EMBL/GenBank/DDBJ databases">
        <title>Sorangium comparison.</title>
        <authorList>
            <person name="Zaburannyi N."/>
            <person name="Bunk B."/>
            <person name="Overmann J."/>
            <person name="Mueller R."/>
        </authorList>
    </citation>
    <scope>NUCLEOTIDE SEQUENCE [LARGE SCALE GENOMIC DNA]</scope>
    <source>
        <strain evidence="2 3">So ceGT47</strain>
    </source>
</reference>
<feature type="compositionally biased region" description="Basic residues" evidence="1">
    <location>
        <begin position="241"/>
        <end position="250"/>
    </location>
</feature>
<evidence type="ECO:0000313" key="3">
    <source>
        <dbReference type="Proteomes" id="UP000295781"/>
    </source>
</evidence>
<evidence type="ECO:0000313" key="2">
    <source>
        <dbReference type="EMBL" id="AUX20046.1"/>
    </source>
</evidence>
<feature type="region of interest" description="Disordered" evidence="1">
    <location>
        <begin position="173"/>
        <end position="202"/>
    </location>
</feature>
<dbReference type="AlphaFoldDB" id="A0A4P2PUG2"/>
<gene>
    <name evidence="2" type="ORF">SOCEGT47_005090</name>
</gene>
<organism evidence="2 3">
    <name type="scientific">Sorangium cellulosum</name>
    <name type="common">Polyangium cellulosum</name>
    <dbReference type="NCBI Taxonomy" id="56"/>
    <lineage>
        <taxon>Bacteria</taxon>
        <taxon>Pseudomonadati</taxon>
        <taxon>Myxococcota</taxon>
        <taxon>Polyangia</taxon>
        <taxon>Polyangiales</taxon>
        <taxon>Polyangiaceae</taxon>
        <taxon>Sorangium</taxon>
    </lineage>
</organism>
<proteinExistence type="predicted"/>
<name>A0A4P2PUG2_SORCE</name>
<dbReference type="EMBL" id="CP012670">
    <property type="protein sequence ID" value="AUX20046.1"/>
    <property type="molecule type" value="Genomic_DNA"/>
</dbReference>